<keyword evidence="3" id="KW-1185">Reference proteome</keyword>
<feature type="signal peptide" evidence="1">
    <location>
        <begin position="1"/>
        <end position="20"/>
    </location>
</feature>
<name>A0AAD4CYS6_ASPNN</name>
<proteinExistence type="predicted"/>
<accession>A0AAD4CYS6</accession>
<evidence type="ECO:0000313" key="3">
    <source>
        <dbReference type="Proteomes" id="UP001194746"/>
    </source>
</evidence>
<sequence>MLRYTVISLVAAAILPIAVSNAVLQTRASSDGVYLTYCWEETNNTWTSQFPYYANALTGSQNGELPDDNTFAADSIAIWEGNRICATYADTGVQFCSSIVADANSYAVGQFAGAGANEYAGFNCFKDNGRQLFQKKDPATSLTTQCFSRYYCFQEDQS</sequence>
<reference evidence="2" key="2">
    <citation type="submission" date="2020-02" db="EMBL/GenBank/DDBJ databases">
        <authorList>
            <person name="Gilchrist C.L.M."/>
            <person name="Chooi Y.-H."/>
        </authorList>
    </citation>
    <scope>NUCLEOTIDE SEQUENCE</scope>
    <source>
        <strain evidence="2">MST-FP2251</strain>
    </source>
</reference>
<keyword evidence="1" id="KW-0732">Signal</keyword>
<feature type="chain" id="PRO_5041982930" evidence="1">
    <location>
        <begin position="21"/>
        <end position="158"/>
    </location>
</feature>
<dbReference type="EMBL" id="VCAU01000004">
    <property type="protein sequence ID" value="KAF9894288.1"/>
    <property type="molecule type" value="Genomic_DNA"/>
</dbReference>
<protein>
    <submittedName>
        <fullName evidence="2">Uncharacterized protein</fullName>
    </submittedName>
</protein>
<dbReference type="AlphaFoldDB" id="A0AAD4CYS6"/>
<organism evidence="2 3">
    <name type="scientific">Aspergillus nanangensis</name>
    <dbReference type="NCBI Taxonomy" id="2582783"/>
    <lineage>
        <taxon>Eukaryota</taxon>
        <taxon>Fungi</taxon>
        <taxon>Dikarya</taxon>
        <taxon>Ascomycota</taxon>
        <taxon>Pezizomycotina</taxon>
        <taxon>Eurotiomycetes</taxon>
        <taxon>Eurotiomycetidae</taxon>
        <taxon>Eurotiales</taxon>
        <taxon>Aspergillaceae</taxon>
        <taxon>Aspergillus</taxon>
        <taxon>Aspergillus subgen. Circumdati</taxon>
    </lineage>
</organism>
<comment type="caution">
    <text evidence="2">The sequence shown here is derived from an EMBL/GenBank/DDBJ whole genome shotgun (WGS) entry which is preliminary data.</text>
</comment>
<reference evidence="2" key="1">
    <citation type="journal article" date="2019" name="Beilstein J. Org. Chem.">
        <title>Nanangenines: drimane sesquiterpenoids as the dominant metabolite cohort of a novel Australian fungus, Aspergillus nanangensis.</title>
        <authorList>
            <person name="Lacey H.J."/>
            <person name="Gilchrist C.L.M."/>
            <person name="Crombie A."/>
            <person name="Kalaitzis J.A."/>
            <person name="Vuong D."/>
            <person name="Rutledge P.J."/>
            <person name="Turner P."/>
            <person name="Pitt J.I."/>
            <person name="Lacey E."/>
            <person name="Chooi Y.H."/>
            <person name="Piggott A.M."/>
        </authorList>
    </citation>
    <scope>NUCLEOTIDE SEQUENCE</scope>
    <source>
        <strain evidence="2">MST-FP2251</strain>
    </source>
</reference>
<evidence type="ECO:0000256" key="1">
    <source>
        <dbReference type="SAM" id="SignalP"/>
    </source>
</evidence>
<gene>
    <name evidence="2" type="ORF">FE257_007791</name>
</gene>
<evidence type="ECO:0000313" key="2">
    <source>
        <dbReference type="EMBL" id="KAF9894288.1"/>
    </source>
</evidence>
<dbReference type="Proteomes" id="UP001194746">
    <property type="component" value="Unassembled WGS sequence"/>
</dbReference>